<dbReference type="Gene3D" id="1.10.8.10">
    <property type="entry name" value="DNA helicase RuvA subunit, C-terminal domain"/>
    <property type="match status" value="1"/>
</dbReference>
<dbReference type="InterPro" id="IPR040758">
    <property type="entry name" value="PrmC_N"/>
</dbReference>
<feature type="domain" description="Methyltransferase small" evidence="6">
    <location>
        <begin position="117"/>
        <end position="200"/>
    </location>
</feature>
<reference evidence="8 9" key="1">
    <citation type="submission" date="2017-03" db="EMBL/GenBank/DDBJ databases">
        <authorList>
            <person name="Afonso C.L."/>
            <person name="Miller P.J."/>
            <person name="Scott M.A."/>
            <person name="Spackman E."/>
            <person name="Goraichik I."/>
            <person name="Dimitrov K.M."/>
            <person name="Suarez D.L."/>
            <person name="Swayne D.E."/>
        </authorList>
    </citation>
    <scope>NUCLEOTIDE SEQUENCE [LARGE SCALE GENOMIC DNA]</scope>
    <source>
        <strain evidence="8">SB41UT1</strain>
    </source>
</reference>
<evidence type="ECO:0000256" key="4">
    <source>
        <dbReference type="ARBA" id="ARBA00048391"/>
    </source>
</evidence>
<organism evidence="8 9">
    <name type="scientific">Parendozoicomonas haliclonae</name>
    <dbReference type="NCBI Taxonomy" id="1960125"/>
    <lineage>
        <taxon>Bacteria</taxon>
        <taxon>Pseudomonadati</taxon>
        <taxon>Pseudomonadota</taxon>
        <taxon>Gammaproteobacteria</taxon>
        <taxon>Oceanospirillales</taxon>
        <taxon>Endozoicomonadaceae</taxon>
        <taxon>Parendozoicomonas</taxon>
    </lineage>
</organism>
<dbReference type="InterPro" id="IPR019874">
    <property type="entry name" value="RF_methyltr_PrmC"/>
</dbReference>
<evidence type="ECO:0000313" key="9">
    <source>
        <dbReference type="Proteomes" id="UP000196573"/>
    </source>
</evidence>
<evidence type="ECO:0000259" key="7">
    <source>
        <dbReference type="Pfam" id="PF17827"/>
    </source>
</evidence>
<dbReference type="InterPro" id="IPR007848">
    <property type="entry name" value="Small_mtfrase_dom"/>
</dbReference>
<dbReference type="PANTHER" id="PTHR18895">
    <property type="entry name" value="HEMK METHYLTRANSFERASE"/>
    <property type="match status" value="1"/>
</dbReference>
<evidence type="ECO:0000259" key="6">
    <source>
        <dbReference type="Pfam" id="PF05175"/>
    </source>
</evidence>
<feature type="binding site" evidence="5">
    <location>
        <position position="177"/>
    </location>
    <ligand>
        <name>S-adenosyl-L-methionine</name>
        <dbReference type="ChEBI" id="CHEBI:59789"/>
    </ligand>
</feature>
<keyword evidence="3 5" id="KW-0949">S-adenosyl-L-methionine</keyword>
<sequence>MSDTPLNNPHRIDALLRRSSELAQVSDTARLDLELLLCHILKKERSFLFSRPEHELTDDQLEQFSALLEQRKAGHPVAYLTGTRDFWSLELSVEPSTLIPRPDTEHLVETALELCDHKPQRALDLGTGTGAIALALAKERPGWTVYGCDRIPEAVALAKRNAMRNQLERVTFVESNWFSAFAGEGFDLIVSNPPYIVDNDPHLAEGDVRFEPASALTSGIDGLDDIRLISQQSPAYLNDDGWLMMEHGYHQGEQVRDILHDNGFVDIRTVQDLAGHDRITLGRKPGKPAEEG</sequence>
<gene>
    <name evidence="5 8" type="primary">prmC</name>
    <name evidence="8" type="ORF">EHSB41UT_00124</name>
</gene>
<evidence type="ECO:0000256" key="1">
    <source>
        <dbReference type="ARBA" id="ARBA00022603"/>
    </source>
</evidence>
<dbReference type="PANTHER" id="PTHR18895:SF74">
    <property type="entry name" value="MTRF1L RELEASE FACTOR GLUTAMINE METHYLTRANSFERASE"/>
    <property type="match status" value="1"/>
</dbReference>
<accession>A0A1X7ADM6</accession>
<dbReference type="CDD" id="cd02440">
    <property type="entry name" value="AdoMet_MTases"/>
    <property type="match status" value="1"/>
</dbReference>
<dbReference type="NCBIfam" id="TIGR00536">
    <property type="entry name" value="hemK_fam"/>
    <property type="match status" value="1"/>
</dbReference>
<dbReference type="InterPro" id="IPR029063">
    <property type="entry name" value="SAM-dependent_MTases_sf"/>
</dbReference>
<evidence type="ECO:0000256" key="3">
    <source>
        <dbReference type="ARBA" id="ARBA00022691"/>
    </source>
</evidence>
<dbReference type="Pfam" id="PF05175">
    <property type="entry name" value="MTS"/>
    <property type="match status" value="1"/>
</dbReference>
<proteinExistence type="inferred from homology"/>
<dbReference type="EMBL" id="FWPT01000001">
    <property type="protein sequence ID" value="SMA32207.1"/>
    <property type="molecule type" value="Genomic_DNA"/>
</dbReference>
<dbReference type="InterPro" id="IPR050320">
    <property type="entry name" value="N5-glutamine_MTase"/>
</dbReference>
<dbReference type="OrthoDB" id="9800643at2"/>
<evidence type="ECO:0000256" key="5">
    <source>
        <dbReference type="HAMAP-Rule" id="MF_02126"/>
    </source>
</evidence>
<evidence type="ECO:0000313" key="8">
    <source>
        <dbReference type="EMBL" id="SMA32207.1"/>
    </source>
</evidence>
<dbReference type="InterPro" id="IPR002052">
    <property type="entry name" value="DNA_methylase_N6_adenine_CS"/>
</dbReference>
<dbReference type="NCBIfam" id="TIGR03534">
    <property type="entry name" value="RF_mod_PrmC"/>
    <property type="match status" value="1"/>
</dbReference>
<feature type="binding site" evidence="5">
    <location>
        <position position="192"/>
    </location>
    <ligand>
        <name>S-adenosyl-L-methionine</name>
        <dbReference type="ChEBI" id="CHEBI:59789"/>
    </ligand>
</feature>
<name>A0A1X7ADM6_9GAMM</name>
<dbReference type="GO" id="GO:0102559">
    <property type="term" value="F:peptide chain release factor N(5)-glutamine methyltransferase activity"/>
    <property type="evidence" value="ECO:0007669"/>
    <property type="project" value="UniProtKB-EC"/>
</dbReference>
<feature type="domain" description="Release factor glutamine methyltransferase N-terminal" evidence="7">
    <location>
        <begin position="14"/>
        <end position="82"/>
    </location>
</feature>
<protein>
    <recommendedName>
        <fullName evidence="5">Release factor glutamine methyltransferase</fullName>
        <shortName evidence="5">RF MTase</shortName>
        <ecNumber evidence="5">2.1.1.297</ecNumber>
    </recommendedName>
    <alternativeName>
        <fullName evidence="5">N5-glutamine methyltransferase PrmC</fullName>
    </alternativeName>
    <alternativeName>
        <fullName evidence="5">Protein-(glutamine-N5) MTase PrmC</fullName>
    </alternativeName>
    <alternativeName>
        <fullName evidence="5">Protein-glutamine N-methyltransferase PrmC</fullName>
    </alternativeName>
</protein>
<comment type="function">
    <text evidence="5">Methylates the class 1 translation termination release factors RF1/PrfA and RF2/PrfB on the glutamine residue of the universally conserved GGQ motif.</text>
</comment>
<keyword evidence="9" id="KW-1185">Reference proteome</keyword>
<feature type="binding site" evidence="5">
    <location>
        <begin position="126"/>
        <end position="130"/>
    </location>
    <ligand>
        <name>S-adenosyl-L-methionine</name>
        <dbReference type="ChEBI" id="CHEBI:59789"/>
    </ligand>
</feature>
<dbReference type="RefSeq" id="WP_087105885.1">
    <property type="nucleotide sequence ID" value="NZ_CBCSCN010000012.1"/>
</dbReference>
<dbReference type="PROSITE" id="PS00092">
    <property type="entry name" value="N6_MTASE"/>
    <property type="match status" value="1"/>
</dbReference>
<feature type="binding site" evidence="5">
    <location>
        <position position="149"/>
    </location>
    <ligand>
        <name>S-adenosyl-L-methionine</name>
        <dbReference type="ChEBI" id="CHEBI:59789"/>
    </ligand>
</feature>
<dbReference type="EC" id="2.1.1.297" evidence="5"/>
<dbReference type="Gene3D" id="3.40.50.150">
    <property type="entry name" value="Vaccinia Virus protein VP39"/>
    <property type="match status" value="1"/>
</dbReference>
<dbReference type="Pfam" id="PF17827">
    <property type="entry name" value="PrmC_N"/>
    <property type="match status" value="1"/>
</dbReference>
<dbReference type="GO" id="GO:0032259">
    <property type="term" value="P:methylation"/>
    <property type="evidence" value="ECO:0007669"/>
    <property type="project" value="UniProtKB-KW"/>
</dbReference>
<dbReference type="Proteomes" id="UP000196573">
    <property type="component" value="Unassembled WGS sequence"/>
</dbReference>
<dbReference type="SUPFAM" id="SSF53335">
    <property type="entry name" value="S-adenosyl-L-methionine-dependent methyltransferases"/>
    <property type="match status" value="1"/>
</dbReference>
<dbReference type="InterPro" id="IPR004556">
    <property type="entry name" value="HemK-like"/>
</dbReference>
<keyword evidence="1 5" id="KW-0489">Methyltransferase</keyword>
<comment type="catalytic activity">
    <reaction evidence="4 5">
        <text>L-glutaminyl-[peptide chain release factor] + S-adenosyl-L-methionine = N(5)-methyl-L-glutaminyl-[peptide chain release factor] + S-adenosyl-L-homocysteine + H(+)</text>
        <dbReference type="Rhea" id="RHEA:42896"/>
        <dbReference type="Rhea" id="RHEA-COMP:10271"/>
        <dbReference type="Rhea" id="RHEA-COMP:10272"/>
        <dbReference type="ChEBI" id="CHEBI:15378"/>
        <dbReference type="ChEBI" id="CHEBI:30011"/>
        <dbReference type="ChEBI" id="CHEBI:57856"/>
        <dbReference type="ChEBI" id="CHEBI:59789"/>
        <dbReference type="ChEBI" id="CHEBI:61891"/>
        <dbReference type="EC" id="2.1.1.297"/>
    </reaction>
</comment>
<evidence type="ECO:0000256" key="2">
    <source>
        <dbReference type="ARBA" id="ARBA00022679"/>
    </source>
</evidence>
<comment type="similarity">
    <text evidence="5">Belongs to the protein N5-glutamine methyltransferase family. PrmC subfamily.</text>
</comment>
<dbReference type="HAMAP" id="MF_02126">
    <property type="entry name" value="RF_methyltr_PrmC"/>
    <property type="match status" value="1"/>
</dbReference>
<feature type="binding site" evidence="5">
    <location>
        <begin position="192"/>
        <end position="195"/>
    </location>
    <ligand>
        <name>substrate</name>
    </ligand>
</feature>
<dbReference type="AlphaFoldDB" id="A0A1X7ADM6"/>
<dbReference type="FunFam" id="3.40.50.150:FF:000053">
    <property type="entry name" value="Release factor glutamine methyltransferase"/>
    <property type="match status" value="1"/>
</dbReference>
<keyword evidence="2 5" id="KW-0808">Transferase</keyword>
<dbReference type="GO" id="GO:0003676">
    <property type="term" value="F:nucleic acid binding"/>
    <property type="evidence" value="ECO:0007669"/>
    <property type="project" value="InterPro"/>
</dbReference>